<dbReference type="Gene3D" id="3.40.50.300">
    <property type="entry name" value="P-loop containing nucleotide triphosphate hydrolases"/>
    <property type="match status" value="1"/>
</dbReference>
<reference evidence="2 3" key="1">
    <citation type="submission" date="2018-10" db="EMBL/GenBank/DDBJ databases">
        <title>Draft genome sequence of Aquitalea MWU14-2217 isolated from a wild cranberry bog in Provincetown, Massachusetts.</title>
        <authorList>
            <person name="Ebadzadsahrai G."/>
            <person name="Soby S."/>
        </authorList>
    </citation>
    <scope>NUCLEOTIDE SEQUENCE [LARGE SCALE GENOMIC DNA]</scope>
    <source>
        <strain evidence="2 3">MWU14-2217</strain>
    </source>
</reference>
<dbReference type="SUPFAM" id="SSF52540">
    <property type="entry name" value="P-loop containing nucleoside triphosphate hydrolases"/>
    <property type="match status" value="1"/>
</dbReference>
<evidence type="ECO:0000313" key="2">
    <source>
        <dbReference type="EMBL" id="RMC99595.1"/>
    </source>
</evidence>
<protein>
    <submittedName>
        <fullName evidence="2">ATP-binding protein</fullName>
    </submittedName>
</protein>
<accession>A0A454JK59</accession>
<gene>
    <name evidence="2" type="ORF">EAY64_07435</name>
</gene>
<keyword evidence="3" id="KW-1185">Reference proteome</keyword>
<evidence type="ECO:0000259" key="1">
    <source>
        <dbReference type="Pfam" id="PF13401"/>
    </source>
</evidence>
<dbReference type="InterPro" id="IPR052026">
    <property type="entry name" value="ExeA_AAA_ATPase_DNA-bind"/>
</dbReference>
<keyword evidence="2" id="KW-0067">ATP-binding</keyword>
<evidence type="ECO:0000313" key="3">
    <source>
        <dbReference type="Proteomes" id="UP000274139"/>
    </source>
</evidence>
<dbReference type="RefSeq" id="WP_103524144.1">
    <property type="nucleotide sequence ID" value="NZ_JAIZDC010000007.1"/>
</dbReference>
<sequence length="244" mass="27168">MSRPANQTADITNVDLMHATTLRLLGRPAGSDGMAVLYGPSGFGKTQAATQAYLRHNGYFVRMSDQWTCKTFLQKILIEMDIQPEKTGAAMLDQVAQQLSASSRPLIIDEADYAADKPRLVQLIRDIHDNSYKASIILVGEEALPQKLAKWERFHSRVLDWVPAQPVSLDDARKLVPIYSEDMPVADDLLQLLVDEARGSVRRVGNNLNLIREEGLSEGWDVATLANWGNRALYTGKAPTRRLP</sequence>
<keyword evidence="2" id="KW-0547">Nucleotide-binding</keyword>
<dbReference type="OrthoDB" id="9757917at2"/>
<dbReference type="PANTHER" id="PTHR35894">
    <property type="entry name" value="GENERAL SECRETION PATHWAY PROTEIN A-RELATED"/>
    <property type="match status" value="1"/>
</dbReference>
<comment type="caution">
    <text evidence="2">The sequence shown here is derived from an EMBL/GenBank/DDBJ whole genome shotgun (WGS) entry which is preliminary data.</text>
</comment>
<feature type="domain" description="ORC1/DEAH AAA+ ATPase" evidence="1">
    <location>
        <begin position="31"/>
        <end position="148"/>
    </location>
</feature>
<dbReference type="EMBL" id="RFAR01000024">
    <property type="protein sequence ID" value="RMC99595.1"/>
    <property type="molecule type" value="Genomic_DNA"/>
</dbReference>
<dbReference type="InterPro" id="IPR027417">
    <property type="entry name" value="P-loop_NTPase"/>
</dbReference>
<name>A0A454JK59_9NEIS</name>
<dbReference type="GO" id="GO:0016887">
    <property type="term" value="F:ATP hydrolysis activity"/>
    <property type="evidence" value="ECO:0007669"/>
    <property type="project" value="InterPro"/>
</dbReference>
<proteinExistence type="predicted"/>
<organism evidence="2 3">
    <name type="scientific">Aquitalea palustris</name>
    <dbReference type="NCBI Taxonomy" id="2480983"/>
    <lineage>
        <taxon>Bacteria</taxon>
        <taxon>Pseudomonadati</taxon>
        <taxon>Pseudomonadota</taxon>
        <taxon>Betaproteobacteria</taxon>
        <taxon>Neisseriales</taxon>
        <taxon>Chromobacteriaceae</taxon>
        <taxon>Aquitalea</taxon>
    </lineage>
</organism>
<dbReference type="Pfam" id="PF13401">
    <property type="entry name" value="AAA_22"/>
    <property type="match status" value="1"/>
</dbReference>
<dbReference type="Proteomes" id="UP000274139">
    <property type="component" value="Unassembled WGS sequence"/>
</dbReference>
<dbReference type="AlphaFoldDB" id="A0A454JK59"/>
<dbReference type="PANTHER" id="PTHR35894:SF5">
    <property type="entry name" value="MU-LIKE PROPHAGE FLUMU DNA TRANSPOSITION PROTEIN B"/>
    <property type="match status" value="1"/>
</dbReference>
<dbReference type="GO" id="GO:0005524">
    <property type="term" value="F:ATP binding"/>
    <property type="evidence" value="ECO:0007669"/>
    <property type="project" value="UniProtKB-KW"/>
</dbReference>
<dbReference type="InterPro" id="IPR049945">
    <property type="entry name" value="AAA_22"/>
</dbReference>